<evidence type="ECO:0000256" key="4">
    <source>
        <dbReference type="ARBA" id="ARBA00022989"/>
    </source>
</evidence>
<name>A0A7D5QYU6_9ARCH</name>
<dbReference type="OrthoDB" id="2769at2157"/>
<evidence type="ECO:0000256" key="3">
    <source>
        <dbReference type="ARBA" id="ARBA00022692"/>
    </source>
</evidence>
<dbReference type="Gene3D" id="1.20.81.30">
    <property type="entry name" value="Type II secretion system (T2SS), domain F"/>
    <property type="match status" value="1"/>
</dbReference>
<organism evidence="8 9">
    <name type="scientific">Nitrosopumilus cobalaminigenes</name>
    <dbReference type="NCBI Taxonomy" id="1470066"/>
    <lineage>
        <taxon>Archaea</taxon>
        <taxon>Nitrososphaerota</taxon>
        <taxon>Nitrososphaeria</taxon>
        <taxon>Nitrosopumilales</taxon>
        <taxon>Nitrosopumilaceae</taxon>
        <taxon>Nitrosopumilus</taxon>
    </lineage>
</organism>
<evidence type="ECO:0000256" key="1">
    <source>
        <dbReference type="ARBA" id="ARBA00004651"/>
    </source>
</evidence>
<proteinExistence type="predicted"/>
<evidence type="ECO:0000256" key="6">
    <source>
        <dbReference type="SAM" id="Phobius"/>
    </source>
</evidence>
<feature type="transmembrane region" description="Helical" evidence="6">
    <location>
        <begin position="31"/>
        <end position="52"/>
    </location>
</feature>
<keyword evidence="4 6" id="KW-1133">Transmembrane helix</keyword>
<reference evidence="8 9" key="1">
    <citation type="submission" date="2018-02" db="EMBL/GenBank/DDBJ databases">
        <title>Complete genome of Nitrosopumilus cobalaminigenes HCA1.</title>
        <authorList>
            <person name="Qin W."/>
            <person name="Zheng Y."/>
            <person name="Stahl D.A."/>
        </authorList>
    </citation>
    <scope>NUCLEOTIDE SEQUENCE [LARGE SCALE GENOMIC DNA]</scope>
    <source>
        <strain evidence="8 9">HCA1</strain>
    </source>
</reference>
<feature type="domain" description="Type II secretion system protein GspF" evidence="7">
    <location>
        <begin position="98"/>
        <end position="223"/>
    </location>
</feature>
<evidence type="ECO:0000313" key="9">
    <source>
        <dbReference type="Proteomes" id="UP000509771"/>
    </source>
</evidence>
<feature type="transmembrane region" description="Helical" evidence="6">
    <location>
        <begin position="290"/>
        <end position="307"/>
    </location>
</feature>
<keyword evidence="9" id="KW-1185">Reference proteome</keyword>
<keyword evidence="5 6" id="KW-0472">Membrane</keyword>
<dbReference type="InterPro" id="IPR018076">
    <property type="entry name" value="T2SS_GspF_dom"/>
</dbReference>
<dbReference type="PANTHER" id="PTHR35402:SF1">
    <property type="entry name" value="TYPE II SECRETION SYSTEM PROTEIN GSPF DOMAIN-CONTAINING PROTEIN"/>
    <property type="match status" value="1"/>
</dbReference>
<evidence type="ECO:0000259" key="7">
    <source>
        <dbReference type="Pfam" id="PF00482"/>
    </source>
</evidence>
<dbReference type="Pfam" id="PF00482">
    <property type="entry name" value="T2SSF"/>
    <property type="match status" value="1"/>
</dbReference>
<dbReference type="KEGG" id="ncl:C5F47_03920"/>
<dbReference type="InterPro" id="IPR042094">
    <property type="entry name" value="T2SS_GspF_sf"/>
</dbReference>
<feature type="transmembrane region" description="Helical" evidence="6">
    <location>
        <begin position="64"/>
        <end position="82"/>
    </location>
</feature>
<sequence>MEVVKRKERKRKSVKRFKTLEPTQSIFQNNILKTITFSLVASISVLSMSFYFSEYSDSTTIRDVGLIFGIMVGIIPLTIHQLKEVQRKDNIDRNLPVFLLALLSSVQSGANLIKAIEQAGDRNLGALTPELKNLRANISWGTPIEEAFEHFAERTGTRVARRVTVLLEMAMKIGGDVSENLEMIQKHVSEMQNIEKSRKSALAPYTYTIYISFGVFLAVAVLLTTSFFTEIEKVQEGLLASGSGTEGLFGSLASMEIEKLESALFNMAIIEALFGGLAAGKIGAGSYVAGTKHVVAMIVIAVIAFNIPM</sequence>
<dbReference type="GO" id="GO:0005886">
    <property type="term" value="C:plasma membrane"/>
    <property type="evidence" value="ECO:0007669"/>
    <property type="project" value="UniProtKB-SubCell"/>
</dbReference>
<dbReference type="EMBL" id="CP026993">
    <property type="protein sequence ID" value="QLH02760.1"/>
    <property type="molecule type" value="Genomic_DNA"/>
</dbReference>
<protein>
    <submittedName>
        <fullName evidence="8">Pilus assembly protein TadC</fullName>
    </submittedName>
</protein>
<comment type="subcellular location">
    <subcellularLocation>
        <location evidence="1">Cell membrane</location>
        <topology evidence="1">Multi-pass membrane protein</topology>
    </subcellularLocation>
</comment>
<dbReference type="InterPro" id="IPR056569">
    <property type="entry name" value="ArlJ-like"/>
</dbReference>
<accession>A0A7D5QYU6</accession>
<gene>
    <name evidence="8" type="ORF">C5F47_03920</name>
</gene>
<dbReference type="PANTHER" id="PTHR35402">
    <property type="entry name" value="INTEGRAL MEMBRANE PROTEIN-RELATED"/>
    <property type="match status" value="1"/>
</dbReference>
<keyword evidence="3 6" id="KW-0812">Transmembrane</keyword>
<evidence type="ECO:0000256" key="5">
    <source>
        <dbReference type="ARBA" id="ARBA00023136"/>
    </source>
</evidence>
<dbReference type="RefSeq" id="WP_179361601.1">
    <property type="nucleotide sequence ID" value="NZ_CP026993.1"/>
</dbReference>
<feature type="transmembrane region" description="Helical" evidence="6">
    <location>
        <begin position="207"/>
        <end position="228"/>
    </location>
</feature>
<dbReference type="GeneID" id="56059142"/>
<evidence type="ECO:0000313" key="8">
    <source>
        <dbReference type="EMBL" id="QLH02760.1"/>
    </source>
</evidence>
<evidence type="ECO:0000256" key="2">
    <source>
        <dbReference type="ARBA" id="ARBA00022475"/>
    </source>
</evidence>
<dbReference type="AlphaFoldDB" id="A0A7D5QYU6"/>
<keyword evidence="2" id="KW-1003">Cell membrane</keyword>
<dbReference type="Proteomes" id="UP000509771">
    <property type="component" value="Chromosome"/>
</dbReference>